<dbReference type="GO" id="GO:0003729">
    <property type="term" value="F:mRNA binding"/>
    <property type="evidence" value="ECO:0007669"/>
    <property type="project" value="TreeGrafter"/>
</dbReference>
<keyword evidence="6 9" id="KW-0539">Nucleus</keyword>
<dbReference type="Pfam" id="PF23037">
    <property type="entry name" value="KOWx_SPT5"/>
    <property type="match status" value="1"/>
</dbReference>
<dbReference type="InterPro" id="IPR006645">
    <property type="entry name" value="NGN-like_dom"/>
</dbReference>
<feature type="compositionally biased region" description="Polar residues" evidence="10">
    <location>
        <begin position="883"/>
        <end position="897"/>
    </location>
</feature>
<keyword evidence="5 9" id="KW-0804">Transcription</keyword>
<sequence>MDDDHIPDNGGYDEEQDEEQEEEQVRRPSKKDRKAIDYDEEEDEEDEEEEEEEEDEDPGADRGRKRAKHRHKRPAVSRFIDVEAEVEDDEEEDDEEDEYGKDEFIADIGGEGDDDDVARRAADHARLDRRERELNDQDLAKIAADVSERYRRTAVRYSGDMNDIPQRLLMPSVHDANLWQVRVRPGKERDLVFSLMRKAIDLEFSARPLQILSAFQRDSLPGMIYVEARSAKQVNDACNGLVGIYPSRGIVLVPIEEMASLLQIKKQDLTVTPGSWVRIRRGKYQGDLAQVMDITENGEEVGLKFIPRIDLNPRDENSVDGKKRKKIGAGLSSSMRPPQRFFNYEEVAKVYGRKTVSKRNQVYVFQNDTYKDGFIEKDFKLSALQLDNVNPTLDEITQFTRGQDGTEHESNVDLSIIAEASRKAAIAVLQPGDHVEVFEGEQSGVHGTVHSIEQDVVTILPVGVEFDGQRVQIPARSVRKRFKPGDHVKVMTGQNTDETGLVVSVVDNVVTFLSDMSLQEVSVFSKDLREAAEVGTGTNVVGNYELHDLVQLDQKTVGVIFKTDRDSFRVLDQNGQVRLVQPHQISMRRDSHRAIATDSEGHELRVGDNVKEVDGEARKGRVLHTHQSFFAFLHNRDYAENGGVFVTRARSLASQAPKGNLLKLGATDLSKMNPSAVGGGMVGSGNMGRGPRDRLIGVSVVVVQGQSKGYVGTIKDMNGNIARVELLTGQKVISIDKAKLRKKNIDGSTEPLPAFGTMGPPKNPRAINPYQTSGAAKPALGWQQTGHTPNPYAMNDGRTPNWNSSRTPNPYAQESSKTPAWNTSARTPNPYAQDSGKTPAWSASSRTPNPYASANAGGTSSWGGATPGRPAWGGATPGRPSNDHPTASWGENSRGWNSPAHNEDTWAVDALGAPTPGWAGAPTPAFPPTPAAYGAPTPAPYGAPTPYYETPRDAFRQDGGTVPQTPGAPADFSVANLESDEVPEKWLLDSTVSSKKGILAELKRTSDGREWQGGKYDGERVIIRSVLDTSNTTFQSTAEVQFLNSQIPFEKPVIPVDFLYPVEPERTGDHVVVIEEGPQKGEEGKVREADPDLDKWTVSIAGSHLIVEIKRRMLVKLHQG</sequence>
<protein>
    <recommendedName>
        <fullName evidence="3 9">Transcription elongation factor SPT5</fullName>
    </recommendedName>
</protein>
<dbReference type="InterPro" id="IPR041973">
    <property type="entry name" value="KOW_Spt5_1"/>
</dbReference>
<evidence type="ECO:0000256" key="10">
    <source>
        <dbReference type="SAM" id="MobiDB-lite"/>
    </source>
</evidence>
<evidence type="ECO:0000259" key="12">
    <source>
        <dbReference type="SMART" id="SM00739"/>
    </source>
</evidence>
<feature type="region of interest" description="Disordered" evidence="10">
    <location>
        <begin position="1"/>
        <end position="116"/>
    </location>
</feature>
<evidence type="ECO:0000256" key="1">
    <source>
        <dbReference type="ARBA" id="ARBA00004123"/>
    </source>
</evidence>
<dbReference type="GO" id="GO:0000785">
    <property type="term" value="C:chromatin"/>
    <property type="evidence" value="ECO:0007669"/>
    <property type="project" value="UniProtKB-ARBA"/>
</dbReference>
<dbReference type="PIRSF" id="PIRSF036945">
    <property type="entry name" value="Spt5"/>
    <property type="match status" value="1"/>
</dbReference>
<feature type="compositionally biased region" description="Acidic residues" evidence="10">
    <location>
        <begin position="38"/>
        <end position="58"/>
    </location>
</feature>
<comment type="caution">
    <text evidence="13">The sequence shown here is derived from an EMBL/GenBank/DDBJ whole genome shotgun (WGS) entry which is preliminary data.</text>
</comment>
<comment type="subcellular location">
    <subcellularLocation>
        <location evidence="1 9">Nucleus</location>
    </subcellularLocation>
</comment>
<proteinExistence type="inferred from homology"/>
<dbReference type="OrthoDB" id="28901at2759"/>
<dbReference type="PANTHER" id="PTHR11125">
    <property type="entry name" value="SUPPRESSOR OF TY 5"/>
    <property type="match status" value="1"/>
</dbReference>
<dbReference type="FunFam" id="2.30.30.30:FF:000018">
    <property type="entry name" value="Transcription elongation factor SPT5"/>
    <property type="match status" value="1"/>
</dbReference>
<dbReference type="Pfam" id="PF23290">
    <property type="entry name" value="KOW5_SPT5"/>
    <property type="match status" value="1"/>
</dbReference>
<name>A0A8K0US17_9AGAR</name>
<reference evidence="13" key="1">
    <citation type="journal article" date="2021" name="New Phytol.">
        <title>Evolutionary innovations through gain and loss of genes in the ectomycorrhizal Boletales.</title>
        <authorList>
            <person name="Wu G."/>
            <person name="Miyauchi S."/>
            <person name="Morin E."/>
            <person name="Kuo A."/>
            <person name="Drula E."/>
            <person name="Varga T."/>
            <person name="Kohler A."/>
            <person name="Feng B."/>
            <person name="Cao Y."/>
            <person name="Lipzen A."/>
            <person name="Daum C."/>
            <person name="Hundley H."/>
            <person name="Pangilinan J."/>
            <person name="Johnson J."/>
            <person name="Barry K."/>
            <person name="LaButti K."/>
            <person name="Ng V."/>
            <person name="Ahrendt S."/>
            <person name="Min B."/>
            <person name="Choi I.G."/>
            <person name="Park H."/>
            <person name="Plett J.M."/>
            <person name="Magnuson J."/>
            <person name="Spatafora J.W."/>
            <person name="Nagy L.G."/>
            <person name="Henrissat B."/>
            <person name="Grigoriev I.V."/>
            <person name="Yang Z.L."/>
            <person name="Xu J."/>
            <person name="Martin F.M."/>
        </authorList>
    </citation>
    <scope>NUCLEOTIDE SEQUENCE</scope>
    <source>
        <strain evidence="13">KKN 215</strain>
    </source>
</reference>
<dbReference type="FunFam" id="3.30.70.940:FF:000005">
    <property type="entry name" value="Transcription elongation factor SPT5"/>
    <property type="match status" value="1"/>
</dbReference>
<evidence type="ECO:0000256" key="2">
    <source>
        <dbReference type="ARBA" id="ARBA00006956"/>
    </source>
</evidence>
<feature type="compositionally biased region" description="Acidic residues" evidence="10">
    <location>
        <begin position="8"/>
        <end position="22"/>
    </location>
</feature>
<dbReference type="Pfam" id="PF23284">
    <property type="entry name" value="KOW2_Spt5"/>
    <property type="match status" value="1"/>
</dbReference>
<dbReference type="SUPFAM" id="SSF50104">
    <property type="entry name" value="Translation proteins SH3-like domain"/>
    <property type="match status" value="2"/>
</dbReference>
<dbReference type="AlphaFoldDB" id="A0A8K0US17"/>
<dbReference type="Pfam" id="PF23291">
    <property type="entry name" value="KOW4_SPT5"/>
    <property type="match status" value="1"/>
</dbReference>
<dbReference type="GO" id="GO:0006357">
    <property type="term" value="P:regulation of transcription by RNA polymerase II"/>
    <property type="evidence" value="ECO:0007669"/>
    <property type="project" value="InterPro"/>
</dbReference>
<dbReference type="InterPro" id="IPR057936">
    <property type="entry name" value="KOWx_Spt5"/>
</dbReference>
<dbReference type="Pfam" id="PF23042">
    <property type="entry name" value="KOW1_SPT5"/>
    <property type="match status" value="1"/>
</dbReference>
<evidence type="ECO:0000256" key="3">
    <source>
        <dbReference type="ARBA" id="ARBA00020181"/>
    </source>
</evidence>
<dbReference type="Gene3D" id="3.30.70.940">
    <property type="entry name" value="NusG, N-terminal domain"/>
    <property type="match status" value="1"/>
</dbReference>
<evidence type="ECO:0000256" key="4">
    <source>
        <dbReference type="ARBA" id="ARBA00022664"/>
    </source>
</evidence>
<dbReference type="InterPro" id="IPR008991">
    <property type="entry name" value="Translation_prot_SH3-like_sf"/>
</dbReference>
<dbReference type="Pfam" id="PF11942">
    <property type="entry name" value="Spt5_N"/>
    <property type="match status" value="1"/>
</dbReference>
<dbReference type="Gene3D" id="2.30.30.30">
    <property type="match status" value="3"/>
</dbReference>
<dbReference type="CDD" id="cd06081">
    <property type="entry name" value="KOW_Spt5_1"/>
    <property type="match status" value="1"/>
</dbReference>
<feature type="domain" description="NusG-like N-terminal" evidence="11">
    <location>
        <begin position="175"/>
        <end position="265"/>
    </location>
</feature>
<dbReference type="InterPro" id="IPR017071">
    <property type="entry name" value="TF_Spt5_eukaryote"/>
</dbReference>
<dbReference type="Pfam" id="PF03439">
    <property type="entry name" value="Spt5-NGN"/>
    <property type="match status" value="1"/>
</dbReference>
<dbReference type="InterPro" id="IPR022581">
    <property type="entry name" value="Spt5_N"/>
</dbReference>
<comment type="function">
    <text evidence="7 9">The SPT4-SPT5 complex mediates both activation and inhibition of transcription elongation, and plays a role in pre-mRNA processing. This complex seems to be important for the stability of the RNA polymerase II elongation machinery on the chromatin template but not for the inherent ability of this machinery to translocate down the gene.</text>
</comment>
<dbReference type="InterPro" id="IPR005824">
    <property type="entry name" value="KOW"/>
</dbReference>
<evidence type="ECO:0000256" key="6">
    <source>
        <dbReference type="ARBA" id="ARBA00023242"/>
    </source>
</evidence>
<feature type="domain" description="KOW" evidence="12">
    <location>
        <begin position="603"/>
        <end position="628"/>
    </location>
</feature>
<dbReference type="InterPro" id="IPR039385">
    <property type="entry name" value="NGN_Euk"/>
</dbReference>
<dbReference type="PANTHER" id="PTHR11125:SF7">
    <property type="entry name" value="TRANSCRIPTION ELONGATION FACTOR SPT5"/>
    <property type="match status" value="1"/>
</dbReference>
<feature type="domain" description="KOW" evidence="12">
    <location>
        <begin position="1064"/>
        <end position="1092"/>
    </location>
</feature>
<dbReference type="Proteomes" id="UP000813824">
    <property type="component" value="Unassembled WGS sequence"/>
</dbReference>
<evidence type="ECO:0000259" key="11">
    <source>
        <dbReference type="SMART" id="SM00738"/>
    </source>
</evidence>
<evidence type="ECO:0000256" key="8">
    <source>
        <dbReference type="ARBA" id="ARBA00025870"/>
    </source>
</evidence>
<feature type="domain" description="KOW" evidence="12">
    <location>
        <begin position="693"/>
        <end position="720"/>
    </location>
</feature>
<keyword evidence="14" id="KW-1185">Reference proteome</keyword>
<dbReference type="SMART" id="SM00738">
    <property type="entry name" value="NGN"/>
    <property type="match status" value="1"/>
</dbReference>
<evidence type="ECO:0000256" key="7">
    <source>
        <dbReference type="ARBA" id="ARBA00024691"/>
    </source>
</evidence>
<dbReference type="GO" id="GO:0032784">
    <property type="term" value="P:regulation of DNA-templated transcription elongation"/>
    <property type="evidence" value="ECO:0007669"/>
    <property type="project" value="InterPro"/>
</dbReference>
<feature type="domain" description="KOW" evidence="12">
    <location>
        <begin position="481"/>
        <end position="508"/>
    </location>
</feature>
<accession>A0A8K0US17</accession>
<comment type="subunit">
    <text evidence="8">Component of the SPT4-SPT5 complex. Interacts with RNA polymerase II.</text>
</comment>
<dbReference type="GO" id="GO:0032044">
    <property type="term" value="C:DSIF complex"/>
    <property type="evidence" value="ECO:0007669"/>
    <property type="project" value="TreeGrafter"/>
</dbReference>
<comment type="similarity">
    <text evidence="2 9">Belongs to the SPT5 family.</text>
</comment>
<feature type="region of interest" description="Disordered" evidence="10">
    <location>
        <begin position="744"/>
        <end position="897"/>
    </location>
</feature>
<dbReference type="FunFam" id="2.30.30.30:FF:000029">
    <property type="entry name" value="Transcription elongation factor SPT5"/>
    <property type="match status" value="1"/>
</dbReference>
<dbReference type="SMART" id="SM00739">
    <property type="entry name" value="KOW"/>
    <property type="match status" value="6"/>
</dbReference>
<dbReference type="GO" id="GO:0006368">
    <property type="term" value="P:transcription elongation by RNA polymerase II"/>
    <property type="evidence" value="ECO:0007669"/>
    <property type="project" value="TreeGrafter"/>
</dbReference>
<dbReference type="CDD" id="cd06084">
    <property type="entry name" value="KOW_Spt5_4"/>
    <property type="match status" value="1"/>
</dbReference>
<keyword evidence="13" id="KW-0648">Protein biosynthesis</keyword>
<dbReference type="InterPro" id="IPR036735">
    <property type="entry name" value="NGN_dom_sf"/>
</dbReference>
<dbReference type="CDD" id="cd09888">
    <property type="entry name" value="NGN_Euk"/>
    <property type="match status" value="1"/>
</dbReference>
<dbReference type="InterPro" id="IPR041978">
    <property type="entry name" value="KOW_Spt5_5"/>
</dbReference>
<evidence type="ECO:0000256" key="9">
    <source>
        <dbReference type="PIRNR" id="PIRNR036945"/>
    </source>
</evidence>
<feature type="domain" description="KOW" evidence="12">
    <location>
        <begin position="428"/>
        <end position="455"/>
    </location>
</feature>
<dbReference type="CDD" id="cd06083">
    <property type="entry name" value="KOW_Spt5_3"/>
    <property type="match status" value="1"/>
</dbReference>
<dbReference type="InterPro" id="IPR041975">
    <property type="entry name" value="KOW_Spt5_2"/>
</dbReference>
<dbReference type="GO" id="GO:0006397">
    <property type="term" value="P:mRNA processing"/>
    <property type="evidence" value="ECO:0007669"/>
    <property type="project" value="UniProtKB-KW"/>
</dbReference>
<dbReference type="InterPro" id="IPR041977">
    <property type="entry name" value="KOW_Spt5_4"/>
</dbReference>
<dbReference type="InterPro" id="IPR005100">
    <property type="entry name" value="NGN-domain"/>
</dbReference>
<evidence type="ECO:0000313" key="13">
    <source>
        <dbReference type="EMBL" id="KAH8102070.1"/>
    </source>
</evidence>
<gene>
    <name evidence="13" type="ORF">BXZ70DRAFT_50935</name>
</gene>
<feature type="compositionally biased region" description="Polar residues" evidence="10">
    <location>
        <begin position="798"/>
        <end position="863"/>
    </location>
</feature>
<dbReference type="CDD" id="cd06082">
    <property type="entry name" value="KOW_Spt5_2"/>
    <property type="match status" value="1"/>
</dbReference>
<keyword evidence="4" id="KW-0507">mRNA processing</keyword>
<evidence type="ECO:0000256" key="5">
    <source>
        <dbReference type="ARBA" id="ARBA00023163"/>
    </source>
</evidence>
<dbReference type="GO" id="GO:0003746">
    <property type="term" value="F:translation elongation factor activity"/>
    <property type="evidence" value="ECO:0007669"/>
    <property type="project" value="UniProtKB-KW"/>
</dbReference>
<keyword evidence="13" id="KW-0251">Elongation factor</keyword>
<feature type="domain" description="KOW" evidence="12">
    <location>
        <begin position="270"/>
        <end position="297"/>
    </location>
</feature>
<dbReference type="InterPro" id="IPR014722">
    <property type="entry name" value="Rib_uL2_dom2"/>
</dbReference>
<dbReference type="InterPro" id="IPR039659">
    <property type="entry name" value="SPT5"/>
</dbReference>
<dbReference type="EMBL" id="JAEVFJ010000010">
    <property type="protein sequence ID" value="KAH8102070.1"/>
    <property type="molecule type" value="Genomic_DNA"/>
</dbReference>
<evidence type="ECO:0000313" key="14">
    <source>
        <dbReference type="Proteomes" id="UP000813824"/>
    </source>
</evidence>
<feature type="compositionally biased region" description="Basic residues" evidence="10">
    <location>
        <begin position="63"/>
        <end position="75"/>
    </location>
</feature>
<dbReference type="InterPro" id="IPR041976">
    <property type="entry name" value="KOW_Spt5_3"/>
</dbReference>
<feature type="compositionally biased region" description="Acidic residues" evidence="10">
    <location>
        <begin position="82"/>
        <end position="100"/>
    </location>
</feature>
<organism evidence="13 14">
    <name type="scientific">Cristinia sonorae</name>
    <dbReference type="NCBI Taxonomy" id="1940300"/>
    <lineage>
        <taxon>Eukaryota</taxon>
        <taxon>Fungi</taxon>
        <taxon>Dikarya</taxon>
        <taxon>Basidiomycota</taxon>
        <taxon>Agaricomycotina</taxon>
        <taxon>Agaricomycetes</taxon>
        <taxon>Agaricomycetidae</taxon>
        <taxon>Agaricales</taxon>
        <taxon>Pleurotineae</taxon>
        <taxon>Stephanosporaceae</taxon>
        <taxon>Cristinia</taxon>
    </lineage>
</organism>